<dbReference type="InterPro" id="IPR036259">
    <property type="entry name" value="MFS_trans_sf"/>
</dbReference>
<keyword evidence="1" id="KW-0472">Membrane</keyword>
<dbReference type="Pfam" id="PF07690">
    <property type="entry name" value="MFS_1"/>
    <property type="match status" value="1"/>
</dbReference>
<feature type="transmembrane region" description="Helical" evidence="1">
    <location>
        <begin position="47"/>
        <end position="65"/>
    </location>
</feature>
<keyword evidence="1" id="KW-1133">Transmembrane helix</keyword>
<accession>A0ABW0D8U5</accession>
<feature type="transmembrane region" description="Helical" evidence="1">
    <location>
        <begin position="96"/>
        <end position="116"/>
    </location>
</feature>
<keyword evidence="1" id="KW-0812">Transmembrane</keyword>
<dbReference type="Proteomes" id="UP001596156">
    <property type="component" value="Unassembled WGS sequence"/>
</dbReference>
<reference evidence="3" key="1">
    <citation type="journal article" date="2019" name="Int. J. Syst. Evol. Microbiol.">
        <title>The Global Catalogue of Microorganisms (GCM) 10K type strain sequencing project: providing services to taxonomists for standard genome sequencing and annotation.</title>
        <authorList>
            <consortium name="The Broad Institute Genomics Platform"/>
            <consortium name="The Broad Institute Genome Sequencing Center for Infectious Disease"/>
            <person name="Wu L."/>
            <person name="Ma J."/>
        </authorList>
    </citation>
    <scope>NUCLEOTIDE SEQUENCE [LARGE SCALE GENOMIC DNA]</scope>
    <source>
        <strain evidence="3">CCM 8479</strain>
    </source>
</reference>
<dbReference type="Gene3D" id="1.20.1250.20">
    <property type="entry name" value="MFS general substrate transporter like domains"/>
    <property type="match status" value="1"/>
</dbReference>
<feature type="transmembrane region" description="Helical" evidence="1">
    <location>
        <begin position="15"/>
        <end position="35"/>
    </location>
</feature>
<dbReference type="InterPro" id="IPR011701">
    <property type="entry name" value="MFS"/>
</dbReference>
<sequence>MPFVSTWLPPERRGLALGVFGAGAGGTAISALTTAKLVDAYRTANPFLITSAVLALYAVVAWWLLRDAPGRTVPAEPPARRLGAAFRLGVTWQASALYAVALGGYVAFSVYLPAYLKTGYGLAQATRPTGWRGSCCRPWRCGRSAAGCRTASARYGC</sequence>
<name>A0ABW0D8U5_STRFI</name>
<gene>
    <name evidence="2" type="ORF">ACFPN6_14710</name>
</gene>
<protein>
    <submittedName>
        <fullName evidence="2">Nitrate/nitrite transporter</fullName>
    </submittedName>
</protein>
<evidence type="ECO:0000256" key="1">
    <source>
        <dbReference type="SAM" id="Phobius"/>
    </source>
</evidence>
<evidence type="ECO:0000313" key="3">
    <source>
        <dbReference type="Proteomes" id="UP001596156"/>
    </source>
</evidence>
<dbReference type="RefSeq" id="WP_381571745.1">
    <property type="nucleotide sequence ID" value="NZ_BAAASS010000005.1"/>
</dbReference>
<dbReference type="SUPFAM" id="SSF103473">
    <property type="entry name" value="MFS general substrate transporter"/>
    <property type="match status" value="1"/>
</dbReference>
<evidence type="ECO:0000313" key="2">
    <source>
        <dbReference type="EMBL" id="MFC5225827.1"/>
    </source>
</evidence>
<dbReference type="EMBL" id="JBHSKL010000015">
    <property type="protein sequence ID" value="MFC5225827.1"/>
    <property type="molecule type" value="Genomic_DNA"/>
</dbReference>
<comment type="caution">
    <text evidence="2">The sequence shown here is derived from an EMBL/GenBank/DDBJ whole genome shotgun (WGS) entry which is preliminary data.</text>
</comment>
<keyword evidence="3" id="KW-1185">Reference proteome</keyword>
<organism evidence="2 3">
    <name type="scientific">Streptomyces fimbriatus</name>
    <dbReference type="NCBI Taxonomy" id="68197"/>
    <lineage>
        <taxon>Bacteria</taxon>
        <taxon>Bacillati</taxon>
        <taxon>Actinomycetota</taxon>
        <taxon>Actinomycetes</taxon>
        <taxon>Kitasatosporales</taxon>
        <taxon>Streptomycetaceae</taxon>
        <taxon>Streptomyces</taxon>
    </lineage>
</organism>
<proteinExistence type="predicted"/>